<dbReference type="InterPro" id="IPR045936">
    <property type="entry name" value="DUF6356"/>
</dbReference>
<dbReference type="RefSeq" id="WP_047215502.1">
    <property type="nucleotide sequence ID" value="NZ_CP011568.3"/>
</dbReference>
<protein>
    <submittedName>
        <fullName evidence="2">Capsule biosynthesis protein</fullName>
    </submittedName>
</protein>
<organism evidence="2 3">
    <name type="scientific">Pandoraea thiooxydans</name>
    <dbReference type="NCBI Taxonomy" id="445709"/>
    <lineage>
        <taxon>Bacteria</taxon>
        <taxon>Pseudomonadati</taxon>
        <taxon>Pseudomonadota</taxon>
        <taxon>Betaproteobacteria</taxon>
        <taxon>Burkholderiales</taxon>
        <taxon>Burkholderiaceae</taxon>
        <taxon>Pandoraea</taxon>
    </lineage>
</organism>
<keyword evidence="1" id="KW-0472">Membrane</keyword>
<name>A0A0G3EW33_9BURK</name>
<gene>
    <name evidence="2" type="ORF">ABW99_16580</name>
</gene>
<evidence type="ECO:0000256" key="1">
    <source>
        <dbReference type="SAM" id="Phobius"/>
    </source>
</evidence>
<keyword evidence="1" id="KW-0812">Transmembrane</keyword>
<dbReference type="EMBL" id="CP011568">
    <property type="protein sequence ID" value="AKJ69587.1"/>
    <property type="molecule type" value="Genomic_DNA"/>
</dbReference>
<evidence type="ECO:0000313" key="3">
    <source>
        <dbReference type="Proteomes" id="UP000036700"/>
    </source>
</evidence>
<evidence type="ECO:0000313" key="2">
    <source>
        <dbReference type="EMBL" id="AKJ69587.1"/>
    </source>
</evidence>
<accession>A0A0G3EW33</accession>
<dbReference type="AlphaFoldDB" id="A0A0G3EW33"/>
<keyword evidence="3" id="KW-1185">Reference proteome</keyword>
<dbReference type="Pfam" id="PF19883">
    <property type="entry name" value="DUF6356"/>
    <property type="match status" value="1"/>
</dbReference>
<dbReference type="PATRIC" id="fig|445709.3.peg.3503"/>
<feature type="transmembrane region" description="Helical" evidence="1">
    <location>
        <begin position="31"/>
        <end position="51"/>
    </location>
</feature>
<dbReference type="KEGG" id="ptx:ABW99_16580"/>
<sequence length="77" mass="8830">MNKLSRLFKEHPASVGENYWQHMGASFSFCWPMLLASLAAIVHGIFPFLFVKTGSNTVARLHERMVVNRARTTLRRP</sequence>
<dbReference type="OrthoDB" id="8910249at2"/>
<reference evidence="3" key="1">
    <citation type="submission" date="2015-06" db="EMBL/GenBank/DDBJ databases">
        <authorList>
            <person name="Lim Y.L."/>
            <person name="Ee R."/>
            <person name="Yong D."/>
            <person name="How K.Y."/>
            <person name="Yin W.F."/>
            <person name="Chan K.G."/>
        </authorList>
    </citation>
    <scope>NUCLEOTIDE SEQUENCE [LARGE SCALE GENOMIC DNA]</scope>
    <source>
        <strain evidence="3">DSM 25325</strain>
    </source>
</reference>
<dbReference type="Proteomes" id="UP000036700">
    <property type="component" value="Chromosome"/>
</dbReference>
<dbReference type="STRING" id="445709.ABW99_16580"/>
<keyword evidence="1" id="KW-1133">Transmembrane helix</keyword>
<proteinExistence type="predicted"/>